<dbReference type="CDD" id="cd04301">
    <property type="entry name" value="NAT_SF"/>
    <property type="match status" value="1"/>
</dbReference>
<dbReference type="EMBL" id="QPID01000005">
    <property type="protein sequence ID" value="RCU50021.1"/>
    <property type="molecule type" value="Genomic_DNA"/>
</dbReference>
<dbReference type="OrthoDB" id="9802238at2"/>
<dbReference type="GO" id="GO:0004042">
    <property type="term" value="F:L-glutamate N-acetyltransferase activity"/>
    <property type="evidence" value="ECO:0007669"/>
    <property type="project" value="UniProtKB-UniRule"/>
</dbReference>
<dbReference type="Gene3D" id="3.40.1160.10">
    <property type="entry name" value="Acetylglutamate kinase-like"/>
    <property type="match status" value="1"/>
</dbReference>
<dbReference type="Gene3D" id="3.40.630.30">
    <property type="match status" value="1"/>
</dbReference>
<dbReference type="AlphaFoldDB" id="A0A368NL23"/>
<dbReference type="GO" id="GO:0004358">
    <property type="term" value="F:L-glutamate N-acetyltransferase activity, acting on acetyl-L-ornithine as donor"/>
    <property type="evidence" value="ECO:0007669"/>
    <property type="project" value="UniProtKB-ARBA"/>
</dbReference>
<keyword evidence="8 10" id="KW-0012">Acyltransferase</keyword>
<dbReference type="PROSITE" id="PS51186">
    <property type="entry name" value="GNAT"/>
    <property type="match status" value="1"/>
</dbReference>
<dbReference type="InterPro" id="IPR016181">
    <property type="entry name" value="Acyl_CoA_acyltransferase"/>
</dbReference>
<evidence type="ECO:0000256" key="3">
    <source>
        <dbReference type="ARBA" id="ARBA00009145"/>
    </source>
</evidence>
<dbReference type="SUPFAM" id="SSF55729">
    <property type="entry name" value="Acyl-CoA N-acyltransferases (Nat)"/>
    <property type="match status" value="1"/>
</dbReference>
<keyword evidence="7 10" id="KW-0808">Transferase</keyword>
<keyword evidence="6 10" id="KW-0028">Amino-acid biosynthesis</keyword>
<evidence type="ECO:0000256" key="4">
    <source>
        <dbReference type="ARBA" id="ARBA00022490"/>
    </source>
</evidence>
<dbReference type="Pfam" id="PF00583">
    <property type="entry name" value="Acetyltransf_1"/>
    <property type="match status" value="1"/>
</dbReference>
<keyword evidence="5 10" id="KW-0055">Arginine biosynthesis</keyword>
<dbReference type="InterPro" id="IPR001048">
    <property type="entry name" value="Asp/Glu/Uridylate_kinase"/>
</dbReference>
<proteinExistence type="inferred from homology"/>
<comment type="subcellular location">
    <subcellularLocation>
        <location evidence="1 10">Cytoplasm</location>
    </subcellularLocation>
</comment>
<gene>
    <name evidence="10" type="primary">argA</name>
    <name evidence="12" type="ORF">DU002_10400</name>
</gene>
<evidence type="ECO:0000256" key="6">
    <source>
        <dbReference type="ARBA" id="ARBA00022605"/>
    </source>
</evidence>
<dbReference type="CDD" id="cd04237">
    <property type="entry name" value="AAK_NAGS-ABP"/>
    <property type="match status" value="1"/>
</dbReference>
<keyword evidence="4 10" id="KW-0963">Cytoplasm</keyword>
<dbReference type="GO" id="GO:0006526">
    <property type="term" value="P:L-arginine biosynthetic process"/>
    <property type="evidence" value="ECO:0007669"/>
    <property type="project" value="UniProtKB-UniRule"/>
</dbReference>
<dbReference type="PANTHER" id="PTHR30602:SF12">
    <property type="entry name" value="AMINO-ACID ACETYLTRANSFERASE NAGS1, CHLOROPLASTIC-RELATED"/>
    <property type="match status" value="1"/>
</dbReference>
<dbReference type="InterPro" id="IPR033719">
    <property type="entry name" value="NAGS_kin"/>
</dbReference>
<dbReference type="InterPro" id="IPR000182">
    <property type="entry name" value="GNAT_dom"/>
</dbReference>
<organism evidence="12 13">
    <name type="scientific">Corallincola holothuriorum</name>
    <dbReference type="NCBI Taxonomy" id="2282215"/>
    <lineage>
        <taxon>Bacteria</taxon>
        <taxon>Pseudomonadati</taxon>
        <taxon>Pseudomonadota</taxon>
        <taxon>Gammaproteobacteria</taxon>
        <taxon>Alteromonadales</taxon>
        <taxon>Psychromonadaceae</taxon>
        <taxon>Corallincola</taxon>
    </lineage>
</organism>
<evidence type="ECO:0000256" key="7">
    <source>
        <dbReference type="ARBA" id="ARBA00022679"/>
    </source>
</evidence>
<accession>A0A368NL23</accession>
<protein>
    <recommendedName>
        <fullName evidence="10">Amino-acid acetyltransferase</fullName>
        <ecNumber evidence="10">2.3.1.1</ecNumber>
    </recommendedName>
    <alternativeName>
        <fullName evidence="10">N-acetylglutamate synthase</fullName>
        <shortName evidence="10">AGS</shortName>
        <shortName evidence="10">NAGS</shortName>
    </alternativeName>
</protein>
<dbReference type="InterPro" id="IPR036393">
    <property type="entry name" value="AceGlu_kinase-like_sf"/>
</dbReference>
<comment type="caution">
    <text evidence="12">The sequence shown here is derived from an EMBL/GenBank/DDBJ whole genome shotgun (WGS) entry which is preliminary data.</text>
</comment>
<comment type="catalytic activity">
    <reaction evidence="9 10">
        <text>L-glutamate + acetyl-CoA = N-acetyl-L-glutamate + CoA + H(+)</text>
        <dbReference type="Rhea" id="RHEA:24292"/>
        <dbReference type="ChEBI" id="CHEBI:15378"/>
        <dbReference type="ChEBI" id="CHEBI:29985"/>
        <dbReference type="ChEBI" id="CHEBI:44337"/>
        <dbReference type="ChEBI" id="CHEBI:57287"/>
        <dbReference type="ChEBI" id="CHEBI:57288"/>
        <dbReference type="EC" id="2.3.1.1"/>
    </reaction>
</comment>
<evidence type="ECO:0000256" key="1">
    <source>
        <dbReference type="ARBA" id="ARBA00004496"/>
    </source>
</evidence>
<dbReference type="PANTHER" id="PTHR30602">
    <property type="entry name" value="AMINO-ACID ACETYLTRANSFERASE"/>
    <property type="match status" value="1"/>
</dbReference>
<evidence type="ECO:0000256" key="5">
    <source>
        <dbReference type="ARBA" id="ARBA00022571"/>
    </source>
</evidence>
<dbReference type="Pfam" id="PF00696">
    <property type="entry name" value="AA_kinase"/>
    <property type="match status" value="1"/>
</dbReference>
<reference evidence="12 13" key="1">
    <citation type="submission" date="2018-07" db="EMBL/GenBank/DDBJ databases">
        <title>Corallincola holothuriorum sp. nov., a new facultative anaerobe isolated from sea cucumber Apostichopus japonicus.</title>
        <authorList>
            <person name="Xia H."/>
        </authorList>
    </citation>
    <scope>NUCLEOTIDE SEQUENCE [LARGE SCALE GENOMIC DNA]</scope>
    <source>
        <strain evidence="12 13">C4</strain>
    </source>
</reference>
<dbReference type="SUPFAM" id="SSF53633">
    <property type="entry name" value="Carbamate kinase-like"/>
    <property type="match status" value="1"/>
</dbReference>
<dbReference type="NCBIfam" id="TIGR01890">
    <property type="entry name" value="N-Ac-Glu-synth"/>
    <property type="match status" value="1"/>
</dbReference>
<dbReference type="EC" id="2.3.1.1" evidence="10"/>
<evidence type="ECO:0000256" key="10">
    <source>
        <dbReference type="HAMAP-Rule" id="MF_01105"/>
    </source>
</evidence>
<evidence type="ECO:0000256" key="8">
    <source>
        <dbReference type="ARBA" id="ARBA00023315"/>
    </source>
</evidence>
<name>A0A368NL23_9GAMM</name>
<comment type="similarity">
    <text evidence="3 10">Belongs to the acetyltransferase family. ArgA subfamily.</text>
</comment>
<evidence type="ECO:0000313" key="13">
    <source>
        <dbReference type="Proteomes" id="UP000252558"/>
    </source>
</evidence>
<evidence type="ECO:0000259" key="11">
    <source>
        <dbReference type="PROSITE" id="PS51186"/>
    </source>
</evidence>
<comment type="pathway">
    <text evidence="2 10">Amino-acid biosynthesis; L-arginine biosynthesis; N(2)-acetyl-L-ornithine from L-glutamate: step 1/4.</text>
</comment>
<comment type="miscellaneous">
    <text evidence="10">In bacteria which possess the bifunctional enzyme ornithine acetyltransferase/N-acetylglutamate synthase (ArgJ), ArgA fulfills an anaplerotic role.</text>
</comment>
<dbReference type="PIRSF" id="PIRSF000423">
    <property type="entry name" value="ArgA"/>
    <property type="match status" value="1"/>
</dbReference>
<sequence length="442" mass="48506">MINVRTTDLVDGFRHSSPYVNAHRGKTFVIMLGGEAIKHENFRNIINDISLLNTLGIRIVLVYGARPQIDEALTKAKIACEYHQHTRITDADSLDVISGVAGSLQLQIMARLSMSLANTPMQGTQINVVSGNFVIAQPLGVIDGIDFCHSGKVRRIDVAGINRQLDQNSIVIHGPVAASVTGESFNLTAEEVATQIAIRIKADKVIGFCADQGLLDPDGQVIAELMPSEAEALLQSYDDGKANCSAAKPFLLAAIKACRSGVPRCHLISGEVDGAILQELFSREGIGTQVVTEPAEQVRQARIDDIGGILNLIRPLEKQGILVRRSREQLEVEIDRFTISERDGLVVACAALYPFEDSHVGELACLAVDPEYRSADRGTELVRMIQQKAKRMGIETLFALTTHSIHWFLEHGFVPADVSDLPPQKQQMYNLQRRSKILKMEI</sequence>
<dbReference type="UniPathway" id="UPA00068">
    <property type="reaction ID" value="UER00106"/>
</dbReference>
<evidence type="ECO:0000313" key="12">
    <source>
        <dbReference type="EMBL" id="RCU50021.1"/>
    </source>
</evidence>
<evidence type="ECO:0000256" key="9">
    <source>
        <dbReference type="ARBA" id="ARBA00048372"/>
    </source>
</evidence>
<evidence type="ECO:0000256" key="2">
    <source>
        <dbReference type="ARBA" id="ARBA00004925"/>
    </source>
</evidence>
<feature type="domain" description="N-acetyltransferase" evidence="11">
    <location>
        <begin position="296"/>
        <end position="436"/>
    </location>
</feature>
<dbReference type="HAMAP" id="MF_01105">
    <property type="entry name" value="N_acetyl_glu_synth"/>
    <property type="match status" value="1"/>
</dbReference>
<dbReference type="GO" id="GO:0005737">
    <property type="term" value="C:cytoplasm"/>
    <property type="evidence" value="ECO:0007669"/>
    <property type="project" value="UniProtKB-SubCell"/>
</dbReference>
<keyword evidence="13" id="KW-1185">Reference proteome</keyword>
<dbReference type="FunFam" id="3.40.1160.10:FF:000005">
    <property type="entry name" value="Amino-acid acetyltransferase"/>
    <property type="match status" value="1"/>
</dbReference>
<dbReference type="NCBIfam" id="NF003641">
    <property type="entry name" value="PRK05279.1"/>
    <property type="match status" value="1"/>
</dbReference>
<dbReference type="InterPro" id="IPR010167">
    <property type="entry name" value="NH2A_AcTrfase"/>
</dbReference>
<dbReference type="Proteomes" id="UP000252558">
    <property type="component" value="Unassembled WGS sequence"/>
</dbReference>